<dbReference type="EMBL" id="PCXU01000044">
    <property type="protein sequence ID" value="PIR43015.1"/>
    <property type="molecule type" value="Genomic_DNA"/>
</dbReference>
<feature type="transmembrane region" description="Helical" evidence="1">
    <location>
        <begin position="143"/>
        <end position="170"/>
    </location>
</feature>
<feature type="transmembrane region" description="Helical" evidence="1">
    <location>
        <begin position="443"/>
        <end position="472"/>
    </location>
</feature>
<evidence type="ECO:0000313" key="3">
    <source>
        <dbReference type="Proteomes" id="UP000230214"/>
    </source>
</evidence>
<feature type="transmembrane region" description="Helical" evidence="1">
    <location>
        <begin position="492"/>
        <end position="517"/>
    </location>
</feature>
<organism evidence="2 3">
    <name type="scientific">candidate division WWE3 bacterium CG10_big_fil_rev_8_21_14_0_10_32_10</name>
    <dbReference type="NCBI Taxonomy" id="1975090"/>
    <lineage>
        <taxon>Bacteria</taxon>
        <taxon>Katanobacteria</taxon>
    </lineage>
</organism>
<feature type="transmembrane region" description="Helical" evidence="1">
    <location>
        <begin position="320"/>
        <end position="339"/>
    </location>
</feature>
<keyword evidence="1" id="KW-0472">Membrane</keyword>
<dbReference type="AlphaFoldDB" id="A0A2H0RB23"/>
<sequence length="666" mass="78195">MFLEKYVVGVFEDNTSLLVFPYLYKYLGNDFVKYIGYPFGENFSPFSNEPFYWLINFYLGRYVNNIMLYNFLIILTFLLTFFVSLIFFKFLINNLKISLVLSVVFALSPYLLYQSRSHLSLFSIWIFIVYVLFLIKAERKKQFVYTGLIFSIMVGLSNYLAYFAFLFTSLHFFAKALIRKIFRLKYFSKKLFLNYFILAITALFASLIILYPFIRNNFSIPKSKEPVFTQIDGEPIEIVGGSWKLEPNKEIINSDKNSPLDSYNRSMEDFFYFTSRPWYYFLPSPENPWFGRLTTKVIDWLQNDWGYWLTSNYFPSEHTASYLGIINFIFAVLGVIYIIKKVKSGKVESQKLMGSDKTHAKRSFQPRQGYGGQVVSTLRMMLSSRLNLSIIHYPVSTNKKYLTILTLGLVGILLSILTLPPYFTISLHKIYMPSYLLWKIFPMFRVLARLGILILLIELVYTGYGYVFFLNFLKKRIKKLKIKNSSTSFYKFLSLLVHNWPFTSFFLLAPFFVLSLMEFYVPVKITDVSSTPKVFTYIRNNTPIDSAIAVYPYSKTNESVFWMREYMRRLVNPRDFARSDYGFSSKDFTFNLNTCKGLIEARNLGTNYVIYFNTIDNDKSLNFFANVSILDKMVDYKDLYFPEYSAILYRVNSGKDILNDSKVCNN</sequence>
<name>A0A2H0RB23_UNCKA</name>
<accession>A0A2H0RB23</accession>
<proteinExistence type="predicted"/>
<protein>
    <recommendedName>
        <fullName evidence="4">Glycosyltransferase RgtA/B/C/D-like domain-containing protein</fullName>
    </recommendedName>
</protein>
<evidence type="ECO:0000313" key="2">
    <source>
        <dbReference type="EMBL" id="PIR43015.1"/>
    </source>
</evidence>
<keyword evidence="1" id="KW-1133">Transmembrane helix</keyword>
<feature type="transmembrane region" description="Helical" evidence="1">
    <location>
        <begin position="94"/>
        <end position="112"/>
    </location>
</feature>
<reference evidence="2 3" key="1">
    <citation type="submission" date="2017-09" db="EMBL/GenBank/DDBJ databases">
        <title>Depth-based differentiation of microbial function through sediment-hosted aquifers and enrichment of novel symbionts in the deep terrestrial subsurface.</title>
        <authorList>
            <person name="Probst A.J."/>
            <person name="Ladd B."/>
            <person name="Jarett J.K."/>
            <person name="Geller-Mcgrath D.E."/>
            <person name="Sieber C.M."/>
            <person name="Emerson J.B."/>
            <person name="Anantharaman K."/>
            <person name="Thomas B.C."/>
            <person name="Malmstrom R."/>
            <person name="Stieglmeier M."/>
            <person name="Klingl A."/>
            <person name="Woyke T."/>
            <person name="Ryan C.M."/>
            <person name="Banfield J.F."/>
        </authorList>
    </citation>
    <scope>NUCLEOTIDE SEQUENCE [LARGE SCALE GENOMIC DNA]</scope>
    <source>
        <strain evidence="2">CG10_big_fil_rev_8_21_14_0_10_32_10</strain>
    </source>
</reference>
<comment type="caution">
    <text evidence="2">The sequence shown here is derived from an EMBL/GenBank/DDBJ whole genome shotgun (WGS) entry which is preliminary data.</text>
</comment>
<evidence type="ECO:0008006" key="4">
    <source>
        <dbReference type="Google" id="ProtNLM"/>
    </source>
</evidence>
<keyword evidence="1" id="KW-0812">Transmembrane</keyword>
<feature type="transmembrane region" description="Helical" evidence="1">
    <location>
        <begin position="66"/>
        <end position="88"/>
    </location>
</feature>
<dbReference type="Proteomes" id="UP000230214">
    <property type="component" value="Unassembled WGS sequence"/>
</dbReference>
<feature type="transmembrane region" description="Helical" evidence="1">
    <location>
        <begin position="401"/>
        <end position="423"/>
    </location>
</feature>
<gene>
    <name evidence="2" type="ORF">COV24_05175</name>
</gene>
<feature type="transmembrane region" description="Helical" evidence="1">
    <location>
        <begin position="191"/>
        <end position="214"/>
    </location>
</feature>
<feature type="transmembrane region" description="Helical" evidence="1">
    <location>
        <begin position="119"/>
        <end position="137"/>
    </location>
</feature>
<evidence type="ECO:0000256" key="1">
    <source>
        <dbReference type="SAM" id="Phobius"/>
    </source>
</evidence>